<evidence type="ECO:0000256" key="1">
    <source>
        <dbReference type="SAM" id="Phobius"/>
    </source>
</evidence>
<comment type="caution">
    <text evidence="2">The sequence shown here is derived from an EMBL/GenBank/DDBJ whole genome shotgun (WGS) entry which is preliminary data.</text>
</comment>
<protein>
    <submittedName>
        <fullName evidence="2">Uncharacterized protein</fullName>
    </submittedName>
</protein>
<accession>A0AAD5L7F5</accession>
<dbReference type="AlphaFoldDB" id="A0AAD5L7F5"/>
<gene>
    <name evidence="2" type="ORF">P43SY_011264</name>
</gene>
<proteinExistence type="predicted"/>
<feature type="transmembrane region" description="Helical" evidence="1">
    <location>
        <begin position="58"/>
        <end position="78"/>
    </location>
</feature>
<organism evidence="2 3">
    <name type="scientific">Pythium insidiosum</name>
    <name type="common">Pythiosis disease agent</name>
    <dbReference type="NCBI Taxonomy" id="114742"/>
    <lineage>
        <taxon>Eukaryota</taxon>
        <taxon>Sar</taxon>
        <taxon>Stramenopiles</taxon>
        <taxon>Oomycota</taxon>
        <taxon>Peronosporomycetes</taxon>
        <taxon>Pythiales</taxon>
        <taxon>Pythiaceae</taxon>
        <taxon>Pythium</taxon>
    </lineage>
</organism>
<reference evidence="2" key="1">
    <citation type="submission" date="2021-12" db="EMBL/GenBank/DDBJ databases">
        <title>Prjna785345.</title>
        <authorList>
            <person name="Rujirawat T."/>
            <person name="Krajaejun T."/>
        </authorList>
    </citation>
    <scope>NUCLEOTIDE SEQUENCE</scope>
    <source>
        <strain evidence="2">Pi057C3</strain>
    </source>
</reference>
<keyword evidence="3" id="KW-1185">Reference proteome</keyword>
<keyword evidence="1" id="KW-0812">Transmembrane</keyword>
<evidence type="ECO:0000313" key="3">
    <source>
        <dbReference type="Proteomes" id="UP001209570"/>
    </source>
</evidence>
<dbReference type="EMBL" id="JAKCXM010005255">
    <property type="protein sequence ID" value="KAJ0389012.1"/>
    <property type="molecule type" value="Genomic_DNA"/>
</dbReference>
<keyword evidence="1" id="KW-0472">Membrane</keyword>
<dbReference type="Proteomes" id="UP001209570">
    <property type="component" value="Unassembled WGS sequence"/>
</dbReference>
<name>A0AAD5L7F5_PYTIN</name>
<evidence type="ECO:0000313" key="2">
    <source>
        <dbReference type="EMBL" id="KAJ0389012.1"/>
    </source>
</evidence>
<sequence length="83" mass="8639">MELFVSGDQLLRGAALNAVLIAEHIENKSAVAQFTKESGKTSVWERVGLASEAQRDKALWLAAGAAIGAAAVAGANYLNAARK</sequence>
<keyword evidence="1" id="KW-1133">Transmembrane helix</keyword>